<sequence length="115" mass="12372">MSEDSAEDALFVRPFIMTGGRSEPVQAGLRLETLVVAVEEAHVRGPGLEFERQRIVALCAEPKTVAEVADGIGVPLGVAKVLIADLMVGGLLASRQPTELPLHVLERIRDHVRAL</sequence>
<name>A0A939JK03_9ACTN</name>
<evidence type="ECO:0000313" key="2">
    <source>
        <dbReference type="Proteomes" id="UP000664167"/>
    </source>
</evidence>
<dbReference type="EMBL" id="JAFLRJ010000498">
    <property type="protein sequence ID" value="MBO0517113.1"/>
    <property type="molecule type" value="Genomic_DNA"/>
</dbReference>
<reference evidence="1" key="1">
    <citation type="submission" date="2021-03" db="EMBL/GenBank/DDBJ databases">
        <title>Streptomyces poriferae sp. nov., a novel marine sponge-derived Actinobacteria species with anti-MRSA activity.</title>
        <authorList>
            <person name="Sandoval-Powers M."/>
            <person name="Kralova S."/>
            <person name="Nguyen G.-S."/>
            <person name="Fawwal D."/>
            <person name="Degnes K."/>
            <person name="Klinkenberg G."/>
            <person name="Sletta H."/>
            <person name="Wentzel A."/>
            <person name="Liles M.R."/>
        </authorList>
    </citation>
    <scope>NUCLEOTIDE SEQUENCE</scope>
    <source>
        <strain evidence="1">DSM 41794</strain>
    </source>
</reference>
<gene>
    <name evidence="1" type="ORF">J0695_35920</name>
</gene>
<dbReference type="RefSeq" id="WP_206968970.1">
    <property type="nucleotide sequence ID" value="NZ_BAAAJJ010000005.1"/>
</dbReference>
<organism evidence="1 2">
    <name type="scientific">Streptomyces beijiangensis</name>
    <dbReference type="NCBI Taxonomy" id="163361"/>
    <lineage>
        <taxon>Bacteria</taxon>
        <taxon>Bacillati</taxon>
        <taxon>Actinomycetota</taxon>
        <taxon>Actinomycetes</taxon>
        <taxon>Kitasatosporales</taxon>
        <taxon>Streptomycetaceae</taxon>
        <taxon>Streptomyces</taxon>
    </lineage>
</organism>
<dbReference type="InterPro" id="IPR007995">
    <property type="entry name" value="DUF742"/>
</dbReference>
<accession>A0A939JK03</accession>
<evidence type="ECO:0000313" key="1">
    <source>
        <dbReference type="EMBL" id="MBO0517113.1"/>
    </source>
</evidence>
<dbReference type="PANTHER" id="PTHR36221">
    <property type="entry name" value="DUF742 DOMAIN-CONTAINING PROTEIN"/>
    <property type="match status" value="1"/>
</dbReference>
<dbReference type="PANTHER" id="PTHR36221:SF1">
    <property type="entry name" value="DUF742 DOMAIN-CONTAINING PROTEIN"/>
    <property type="match status" value="1"/>
</dbReference>
<dbReference type="AlphaFoldDB" id="A0A939JK03"/>
<proteinExistence type="predicted"/>
<dbReference type="Proteomes" id="UP000664167">
    <property type="component" value="Unassembled WGS sequence"/>
</dbReference>
<keyword evidence="2" id="KW-1185">Reference proteome</keyword>
<protein>
    <submittedName>
        <fullName evidence="1">DUF742 domain-containing protein</fullName>
    </submittedName>
</protein>
<dbReference type="Pfam" id="PF05331">
    <property type="entry name" value="DUF742"/>
    <property type="match status" value="1"/>
</dbReference>
<comment type="caution">
    <text evidence="1">The sequence shown here is derived from an EMBL/GenBank/DDBJ whole genome shotgun (WGS) entry which is preliminary data.</text>
</comment>